<comment type="similarity">
    <text evidence="2">Belongs to the peptidase M20A family. ArgE subfamily.</text>
</comment>
<dbReference type="NCBIfam" id="TIGR01892">
    <property type="entry name" value="AcOrn-deacetyl"/>
    <property type="match status" value="1"/>
</dbReference>
<dbReference type="PANTHER" id="PTHR43808:SF31">
    <property type="entry name" value="N-ACETYL-L-CITRULLINE DEACETYLASE"/>
    <property type="match status" value="1"/>
</dbReference>
<dbReference type="NCBIfam" id="NF005710">
    <property type="entry name" value="PRK07522.1"/>
    <property type="match status" value="1"/>
</dbReference>
<reference evidence="11 12" key="1">
    <citation type="submission" date="2016-10" db="EMBL/GenBank/DDBJ databases">
        <authorList>
            <person name="de Groot N.N."/>
        </authorList>
    </citation>
    <scope>NUCLEOTIDE SEQUENCE [LARGE SCALE GENOMIC DNA]</scope>
    <source>
        <strain evidence="11 12">DSM 26880</strain>
    </source>
</reference>
<evidence type="ECO:0000313" key="11">
    <source>
        <dbReference type="EMBL" id="SDY39026.1"/>
    </source>
</evidence>
<evidence type="ECO:0000256" key="9">
    <source>
        <dbReference type="ARBA" id="ARBA00023285"/>
    </source>
</evidence>
<keyword evidence="8" id="KW-0862">Zinc</keyword>
<evidence type="ECO:0000256" key="3">
    <source>
        <dbReference type="ARBA" id="ARBA00022490"/>
    </source>
</evidence>
<gene>
    <name evidence="11" type="ORF">SAMN05444340_10721</name>
</gene>
<keyword evidence="3" id="KW-0963">Cytoplasm</keyword>
<evidence type="ECO:0000256" key="5">
    <source>
        <dbReference type="ARBA" id="ARBA00022605"/>
    </source>
</evidence>
<proteinExistence type="inferred from homology"/>
<dbReference type="PROSITE" id="PS00759">
    <property type="entry name" value="ARGE_DAPE_CPG2_2"/>
    <property type="match status" value="1"/>
</dbReference>
<keyword evidence="9" id="KW-0170">Cobalt</keyword>
<dbReference type="Pfam" id="PF01546">
    <property type="entry name" value="Peptidase_M20"/>
    <property type="match status" value="1"/>
</dbReference>
<dbReference type="EMBL" id="FNPF01000007">
    <property type="protein sequence ID" value="SDY39026.1"/>
    <property type="molecule type" value="Genomic_DNA"/>
</dbReference>
<dbReference type="PANTHER" id="PTHR43808">
    <property type="entry name" value="ACETYLORNITHINE DEACETYLASE"/>
    <property type="match status" value="1"/>
</dbReference>
<dbReference type="InterPro" id="IPR036264">
    <property type="entry name" value="Bact_exopeptidase_dim_dom"/>
</dbReference>
<dbReference type="InterPro" id="IPR010169">
    <property type="entry name" value="AcOrn-deacetyl"/>
</dbReference>
<dbReference type="SUPFAM" id="SSF53187">
    <property type="entry name" value="Zn-dependent exopeptidases"/>
    <property type="match status" value="1"/>
</dbReference>
<dbReference type="GO" id="GO:0046872">
    <property type="term" value="F:metal ion binding"/>
    <property type="evidence" value="ECO:0007669"/>
    <property type="project" value="UniProtKB-KW"/>
</dbReference>
<keyword evidence="4" id="KW-0055">Arginine biosynthesis</keyword>
<keyword evidence="6" id="KW-0479">Metal-binding</keyword>
<organism evidence="11 12">
    <name type="scientific">Citreimonas salinaria</name>
    <dbReference type="NCBI Taxonomy" id="321339"/>
    <lineage>
        <taxon>Bacteria</taxon>
        <taxon>Pseudomonadati</taxon>
        <taxon>Pseudomonadota</taxon>
        <taxon>Alphaproteobacteria</taxon>
        <taxon>Rhodobacterales</taxon>
        <taxon>Roseobacteraceae</taxon>
        <taxon>Citreimonas</taxon>
    </lineage>
</organism>
<dbReference type="GO" id="GO:0008777">
    <property type="term" value="F:acetylornithine deacetylase activity"/>
    <property type="evidence" value="ECO:0007669"/>
    <property type="project" value="TreeGrafter"/>
</dbReference>
<name>A0A1H3JGG4_9RHOB</name>
<evidence type="ECO:0000259" key="10">
    <source>
        <dbReference type="Pfam" id="PF07687"/>
    </source>
</evidence>
<sequence length="399" mass="43388">MLLRQAEKDVRQAVSDLDATESILGDIVAYPTVSAEPNIALIEHMAERLEDSGARVEIFRDETGGKANLWGTIGPEGDGGIVLSGHSDVVPVADQDWSMDPFALTRRDDLLYGRGTCDMKGFIAASIAMAPHFAAQTLKRPVHFCFTHDEEVGCLGARQLVPQLQARGIRPSIAIVGEPTTMQIIEGHKGCCEYTARFTGLEGHGSAPDRGVNAVLYAVRYVNRLMELAEELKHRAPRDTPFDPPWTTVNVGRLHGGVAHNVIPGKAEVEWEMRPSQYGDAEFVKEQLAQLVEHDLLPAMRAVSPWADITTEVIGEVVGLEPMTENAARDLVRELTGDMDAHTVPFGTEAGLFQGMGMSVVVCGPGSIAQAHKPDEYISRPQLQACLDMLHGLRRSLAA</sequence>
<dbReference type="GO" id="GO:0006526">
    <property type="term" value="P:L-arginine biosynthetic process"/>
    <property type="evidence" value="ECO:0007669"/>
    <property type="project" value="UniProtKB-KW"/>
</dbReference>
<evidence type="ECO:0000256" key="6">
    <source>
        <dbReference type="ARBA" id="ARBA00022723"/>
    </source>
</evidence>
<keyword evidence="12" id="KW-1185">Reference proteome</keyword>
<dbReference type="OrthoDB" id="9809784at2"/>
<dbReference type="Pfam" id="PF07687">
    <property type="entry name" value="M20_dimer"/>
    <property type="match status" value="1"/>
</dbReference>
<evidence type="ECO:0000256" key="1">
    <source>
        <dbReference type="ARBA" id="ARBA00001947"/>
    </source>
</evidence>
<evidence type="ECO:0000256" key="4">
    <source>
        <dbReference type="ARBA" id="ARBA00022571"/>
    </source>
</evidence>
<dbReference type="RefSeq" id="WP_089882972.1">
    <property type="nucleotide sequence ID" value="NZ_FNPF01000007.1"/>
</dbReference>
<evidence type="ECO:0000256" key="7">
    <source>
        <dbReference type="ARBA" id="ARBA00022801"/>
    </source>
</evidence>
<keyword evidence="5" id="KW-0028">Amino-acid biosynthesis</keyword>
<dbReference type="InterPro" id="IPR011650">
    <property type="entry name" value="Peptidase_M20_dimer"/>
</dbReference>
<evidence type="ECO:0000256" key="8">
    <source>
        <dbReference type="ARBA" id="ARBA00022833"/>
    </source>
</evidence>
<dbReference type="SUPFAM" id="SSF55031">
    <property type="entry name" value="Bacterial exopeptidase dimerisation domain"/>
    <property type="match status" value="1"/>
</dbReference>
<evidence type="ECO:0000313" key="12">
    <source>
        <dbReference type="Proteomes" id="UP000199286"/>
    </source>
</evidence>
<dbReference type="InterPro" id="IPR050072">
    <property type="entry name" value="Peptidase_M20A"/>
</dbReference>
<dbReference type="Gene3D" id="3.40.630.10">
    <property type="entry name" value="Zn peptidases"/>
    <property type="match status" value="1"/>
</dbReference>
<comment type="cofactor">
    <cofactor evidence="1">
        <name>Zn(2+)</name>
        <dbReference type="ChEBI" id="CHEBI:29105"/>
    </cofactor>
</comment>
<dbReference type="CDD" id="cd03894">
    <property type="entry name" value="M20_ArgE"/>
    <property type="match status" value="1"/>
</dbReference>
<dbReference type="AlphaFoldDB" id="A0A1H3JGG4"/>
<dbReference type="STRING" id="321339.SAMN05444340_10721"/>
<feature type="domain" description="Peptidase M20 dimerisation" evidence="10">
    <location>
        <begin position="187"/>
        <end position="296"/>
    </location>
</feature>
<keyword evidence="7" id="KW-0378">Hydrolase</keyword>
<dbReference type="Gene3D" id="3.30.70.360">
    <property type="match status" value="1"/>
</dbReference>
<dbReference type="InterPro" id="IPR001261">
    <property type="entry name" value="ArgE/DapE_CS"/>
</dbReference>
<protein>
    <submittedName>
        <fullName evidence="11">Acetylornithine deacetylase</fullName>
    </submittedName>
</protein>
<dbReference type="Proteomes" id="UP000199286">
    <property type="component" value="Unassembled WGS sequence"/>
</dbReference>
<evidence type="ECO:0000256" key="2">
    <source>
        <dbReference type="ARBA" id="ARBA00005691"/>
    </source>
</evidence>
<dbReference type="InterPro" id="IPR002933">
    <property type="entry name" value="Peptidase_M20"/>
</dbReference>
<accession>A0A1H3JGG4</accession>